<keyword evidence="1" id="KW-0472">Membrane</keyword>
<gene>
    <name evidence="2" type="ORF">OCBIM_22035650mg</name>
</gene>
<evidence type="ECO:0000256" key="1">
    <source>
        <dbReference type="SAM" id="Phobius"/>
    </source>
</evidence>
<name>A0A0L8GDZ4_OCTBM</name>
<proteinExistence type="predicted"/>
<dbReference type="EMBL" id="KQ422493">
    <property type="protein sequence ID" value="KOF74765.1"/>
    <property type="molecule type" value="Genomic_DNA"/>
</dbReference>
<keyword evidence="1" id="KW-1133">Transmembrane helix</keyword>
<feature type="transmembrane region" description="Helical" evidence="1">
    <location>
        <begin position="15"/>
        <end position="38"/>
    </location>
</feature>
<reference evidence="2" key="1">
    <citation type="submission" date="2015-07" db="EMBL/GenBank/DDBJ databases">
        <title>MeaNS - Measles Nucleotide Surveillance Program.</title>
        <authorList>
            <person name="Tran T."/>
            <person name="Druce J."/>
        </authorList>
    </citation>
    <scope>NUCLEOTIDE SEQUENCE</scope>
    <source>
        <strain evidence="2">UCB-OBI-ISO-001</strain>
        <tissue evidence="2">Gonad</tissue>
    </source>
</reference>
<organism evidence="2">
    <name type="scientific">Octopus bimaculoides</name>
    <name type="common">California two-spotted octopus</name>
    <dbReference type="NCBI Taxonomy" id="37653"/>
    <lineage>
        <taxon>Eukaryota</taxon>
        <taxon>Metazoa</taxon>
        <taxon>Spiralia</taxon>
        <taxon>Lophotrochozoa</taxon>
        <taxon>Mollusca</taxon>
        <taxon>Cephalopoda</taxon>
        <taxon>Coleoidea</taxon>
        <taxon>Octopodiformes</taxon>
        <taxon>Octopoda</taxon>
        <taxon>Incirrata</taxon>
        <taxon>Octopodidae</taxon>
        <taxon>Octopus</taxon>
    </lineage>
</organism>
<evidence type="ECO:0000313" key="2">
    <source>
        <dbReference type="EMBL" id="KOF74765.1"/>
    </source>
</evidence>
<sequence>MWLYLGPSPRCHPKYFSVFISGLLIVNLVSSYLAYSLYSLVAVISSKQDAEDYIEHRQTLEENPAPPKLGPGEIAFSSIRNDNHCDRTMYHNWYSLYHHHQYHLHYGRLFYYFYISCHFTNFGSYLY</sequence>
<keyword evidence="1" id="KW-0812">Transmembrane</keyword>
<accession>A0A0L8GDZ4</accession>
<dbReference type="AlphaFoldDB" id="A0A0L8GDZ4"/>
<protein>
    <submittedName>
        <fullName evidence="2">Uncharacterized protein</fullName>
    </submittedName>
</protein>